<dbReference type="Pfam" id="PF04542">
    <property type="entry name" value="Sigma70_r2"/>
    <property type="match status" value="1"/>
</dbReference>
<name>A0A7K1UPJ0_9NOCA</name>
<dbReference type="Gene3D" id="1.10.1740.10">
    <property type="match status" value="1"/>
</dbReference>
<evidence type="ECO:0000259" key="7">
    <source>
        <dbReference type="Pfam" id="PF08281"/>
    </source>
</evidence>
<dbReference type="EMBL" id="WRPP01000001">
    <property type="protein sequence ID" value="MVU76241.1"/>
    <property type="molecule type" value="Genomic_DNA"/>
</dbReference>
<dbReference type="GO" id="GO:0016987">
    <property type="term" value="F:sigma factor activity"/>
    <property type="evidence" value="ECO:0007669"/>
    <property type="project" value="UniProtKB-KW"/>
</dbReference>
<dbReference type="GO" id="GO:0006352">
    <property type="term" value="P:DNA-templated transcription initiation"/>
    <property type="evidence" value="ECO:0007669"/>
    <property type="project" value="InterPro"/>
</dbReference>
<dbReference type="PANTHER" id="PTHR43133">
    <property type="entry name" value="RNA POLYMERASE ECF-TYPE SIGMA FACTO"/>
    <property type="match status" value="1"/>
</dbReference>
<keyword evidence="4" id="KW-0238">DNA-binding</keyword>
<dbReference type="InterPro" id="IPR013325">
    <property type="entry name" value="RNA_pol_sigma_r2"/>
</dbReference>
<dbReference type="InterPro" id="IPR039425">
    <property type="entry name" value="RNA_pol_sigma-70-like"/>
</dbReference>
<reference evidence="8 9" key="1">
    <citation type="submission" date="2019-12" db="EMBL/GenBank/DDBJ databases">
        <title>Nocardia sp. nov. ET3-3 isolated from soil.</title>
        <authorList>
            <person name="Kanchanasin P."/>
            <person name="Tanasupawat S."/>
            <person name="Yuki M."/>
            <person name="Kudo T."/>
        </authorList>
    </citation>
    <scope>NUCLEOTIDE SEQUENCE [LARGE SCALE GENOMIC DNA]</scope>
    <source>
        <strain evidence="8 9">ET3-3</strain>
    </source>
</reference>
<evidence type="ECO:0000256" key="4">
    <source>
        <dbReference type="ARBA" id="ARBA00023125"/>
    </source>
</evidence>
<evidence type="ECO:0000259" key="6">
    <source>
        <dbReference type="Pfam" id="PF04542"/>
    </source>
</evidence>
<dbReference type="InterPro" id="IPR036388">
    <property type="entry name" value="WH-like_DNA-bd_sf"/>
</dbReference>
<evidence type="ECO:0000256" key="1">
    <source>
        <dbReference type="ARBA" id="ARBA00010641"/>
    </source>
</evidence>
<gene>
    <name evidence="8" type="ORF">GPX89_03170</name>
</gene>
<dbReference type="GO" id="GO:0003677">
    <property type="term" value="F:DNA binding"/>
    <property type="evidence" value="ECO:0007669"/>
    <property type="project" value="UniProtKB-KW"/>
</dbReference>
<dbReference type="CDD" id="cd06171">
    <property type="entry name" value="Sigma70_r4"/>
    <property type="match status" value="1"/>
</dbReference>
<dbReference type="InterPro" id="IPR013249">
    <property type="entry name" value="RNA_pol_sigma70_r4_t2"/>
</dbReference>
<dbReference type="Proteomes" id="UP000466794">
    <property type="component" value="Unassembled WGS sequence"/>
</dbReference>
<accession>A0A7K1UPJ0</accession>
<evidence type="ECO:0000313" key="9">
    <source>
        <dbReference type="Proteomes" id="UP000466794"/>
    </source>
</evidence>
<evidence type="ECO:0000256" key="3">
    <source>
        <dbReference type="ARBA" id="ARBA00023082"/>
    </source>
</evidence>
<organism evidence="8 9">
    <name type="scientific">Nocardia terrae</name>
    <dbReference type="NCBI Taxonomy" id="2675851"/>
    <lineage>
        <taxon>Bacteria</taxon>
        <taxon>Bacillati</taxon>
        <taxon>Actinomycetota</taxon>
        <taxon>Actinomycetes</taxon>
        <taxon>Mycobacteriales</taxon>
        <taxon>Nocardiaceae</taxon>
        <taxon>Nocardia</taxon>
    </lineage>
</organism>
<dbReference type="InterPro" id="IPR013324">
    <property type="entry name" value="RNA_pol_sigma_r3/r4-like"/>
</dbReference>
<keyword evidence="2" id="KW-0805">Transcription regulation</keyword>
<dbReference type="Pfam" id="PF08281">
    <property type="entry name" value="Sigma70_r4_2"/>
    <property type="match status" value="1"/>
</dbReference>
<dbReference type="AlphaFoldDB" id="A0A7K1UPJ0"/>
<feature type="domain" description="RNA polymerase sigma factor 70 region 4 type 2" evidence="7">
    <location>
        <begin position="192"/>
        <end position="241"/>
    </location>
</feature>
<keyword evidence="5" id="KW-0804">Transcription</keyword>
<evidence type="ECO:0000256" key="2">
    <source>
        <dbReference type="ARBA" id="ARBA00023015"/>
    </source>
</evidence>
<dbReference type="InterPro" id="IPR014284">
    <property type="entry name" value="RNA_pol_sigma-70_dom"/>
</dbReference>
<dbReference type="SUPFAM" id="SSF88659">
    <property type="entry name" value="Sigma3 and sigma4 domains of RNA polymerase sigma factors"/>
    <property type="match status" value="1"/>
</dbReference>
<protein>
    <submittedName>
        <fullName evidence="8">Sigma-70 family RNA polymerase sigma factor</fullName>
    </submittedName>
</protein>
<dbReference type="InterPro" id="IPR007627">
    <property type="entry name" value="RNA_pol_sigma70_r2"/>
</dbReference>
<keyword evidence="9" id="KW-1185">Reference proteome</keyword>
<evidence type="ECO:0000256" key="5">
    <source>
        <dbReference type="ARBA" id="ARBA00023163"/>
    </source>
</evidence>
<sequence>MESDRSARWAVAVSPSNRRELRSYPLESRARRCPARGGDRVSHDGVLPPDDILVGNLRKRDEATFGLVLDAWSPGMLRLARSFVSTNASAEEVVQEAWLAVIRGIDGFEGRAAFKTWVYRILVNTAKKRGIVESRTVPFGSLLGEDEGPSVDPDRFRPAGDPYPGHWKAGQKPQHWSEPENAAERAEFARVVAAALTELPDRHRIVLVLRDMEGYSSEEVCGLLDISAGNQRVILHRARAAIRTKLEGYFDAEAVLS</sequence>
<evidence type="ECO:0000313" key="8">
    <source>
        <dbReference type="EMBL" id="MVU76241.1"/>
    </source>
</evidence>
<keyword evidence="3" id="KW-0731">Sigma factor</keyword>
<dbReference type="SUPFAM" id="SSF88946">
    <property type="entry name" value="Sigma2 domain of RNA polymerase sigma factors"/>
    <property type="match status" value="1"/>
</dbReference>
<feature type="domain" description="RNA polymerase sigma-70 region 2" evidence="6">
    <location>
        <begin position="72"/>
        <end position="128"/>
    </location>
</feature>
<dbReference type="NCBIfam" id="TIGR02937">
    <property type="entry name" value="sigma70-ECF"/>
    <property type="match status" value="1"/>
</dbReference>
<dbReference type="PANTHER" id="PTHR43133:SF53">
    <property type="entry name" value="ECF RNA POLYMERASE SIGMA-E FACTOR"/>
    <property type="match status" value="1"/>
</dbReference>
<comment type="caution">
    <text evidence="8">The sequence shown here is derived from an EMBL/GenBank/DDBJ whole genome shotgun (WGS) entry which is preliminary data.</text>
</comment>
<dbReference type="Gene3D" id="1.10.10.10">
    <property type="entry name" value="Winged helix-like DNA-binding domain superfamily/Winged helix DNA-binding domain"/>
    <property type="match status" value="1"/>
</dbReference>
<comment type="similarity">
    <text evidence="1">Belongs to the sigma-70 factor family. ECF subfamily.</text>
</comment>
<proteinExistence type="inferred from homology"/>